<evidence type="ECO:0008006" key="3">
    <source>
        <dbReference type="Google" id="ProtNLM"/>
    </source>
</evidence>
<dbReference type="RefSeq" id="WP_069159298.1">
    <property type="nucleotide sequence ID" value="NZ_JBKXXQ010000016.1"/>
</dbReference>
<protein>
    <recommendedName>
        <fullName evidence="3">TIGR04076 family protein</fullName>
    </recommendedName>
</protein>
<sequence length="87" mass="9715">MRRFEYQVEKVTGHCSCGYKAGDIIHCEGMNTPEVPFCGGAYMSLFPIQVALHNGATFCFEDNPKSKNNLACPDNGYVVFKITMIEE</sequence>
<accession>A0A1E3A7T4</accession>
<name>A0A1E3A7T4_9FIRM</name>
<dbReference type="InterPro" id="IPR023811">
    <property type="entry name" value="CHP04076"/>
</dbReference>
<dbReference type="Proteomes" id="UP000095003">
    <property type="component" value="Unassembled WGS sequence"/>
</dbReference>
<dbReference type="AlphaFoldDB" id="A0A1E3A7T4"/>
<organism evidence="1 2">
    <name type="scientific">Eisenbergiella tayi</name>
    <dbReference type="NCBI Taxonomy" id="1432052"/>
    <lineage>
        <taxon>Bacteria</taxon>
        <taxon>Bacillati</taxon>
        <taxon>Bacillota</taxon>
        <taxon>Clostridia</taxon>
        <taxon>Lachnospirales</taxon>
        <taxon>Lachnospiraceae</taxon>
        <taxon>Eisenbergiella</taxon>
    </lineage>
</organism>
<evidence type="ECO:0000313" key="2">
    <source>
        <dbReference type="Proteomes" id="UP000095003"/>
    </source>
</evidence>
<reference evidence="1 2" key="1">
    <citation type="submission" date="2016-07" db="EMBL/GenBank/DDBJ databases">
        <title>Characterization of isolates of Eisenbergiella tayi derived from blood cultures, using whole genome sequencing.</title>
        <authorList>
            <person name="Burdz T."/>
            <person name="Wiebe D."/>
            <person name="Huynh C."/>
            <person name="Bernard K."/>
        </authorList>
    </citation>
    <scope>NUCLEOTIDE SEQUENCE [LARGE SCALE GENOMIC DNA]</scope>
    <source>
        <strain evidence="1 2">NML 120489</strain>
    </source>
</reference>
<dbReference type="EMBL" id="MCGI01000007">
    <property type="protein sequence ID" value="ODM04834.1"/>
    <property type="molecule type" value="Genomic_DNA"/>
</dbReference>
<gene>
    <name evidence="1" type="ORF">BEH84_05897</name>
</gene>
<evidence type="ECO:0000313" key="1">
    <source>
        <dbReference type="EMBL" id="ODM04834.1"/>
    </source>
</evidence>
<dbReference type="NCBIfam" id="TIGR04076">
    <property type="entry name" value="TIGR04076 family protein"/>
    <property type="match status" value="1"/>
</dbReference>
<comment type="caution">
    <text evidence="1">The sequence shown here is derived from an EMBL/GenBank/DDBJ whole genome shotgun (WGS) entry which is preliminary data.</text>
</comment>
<proteinExistence type="predicted"/>